<comment type="cofactor">
    <cofactor evidence="1">
        <name>Co(2+)</name>
        <dbReference type="ChEBI" id="CHEBI:48828"/>
    </cofactor>
</comment>
<protein>
    <recommendedName>
        <fullName evidence="14">Cytosol non-specific dipeptidase</fullName>
        <ecNumber evidence="11">3.4.13.18</ecNumber>
    </recommendedName>
    <alternativeName>
        <fullName evidence="17">Aminoacyl-histidine dipeptidase</fullName>
    </alternativeName>
    <alternativeName>
        <fullName evidence="16">Beta-alanyl-histidine dipeptidase</fullName>
    </alternativeName>
    <alternativeName>
        <fullName evidence="15">Carnosinase</fullName>
    </alternativeName>
    <alternativeName>
        <fullName evidence="12">Peptidase D</fullName>
    </alternativeName>
    <alternativeName>
        <fullName evidence="18">Xaa-His dipeptidase</fullName>
    </alternativeName>
</protein>
<evidence type="ECO:0000313" key="20">
    <source>
        <dbReference type="EMBL" id="XBM00985.1"/>
    </source>
</evidence>
<keyword evidence="8" id="KW-0482">Metalloprotease</keyword>
<proteinExistence type="inferred from homology"/>
<comment type="cofactor">
    <cofactor evidence="2">
        <name>Zn(2+)</name>
        <dbReference type="ChEBI" id="CHEBI:29105"/>
    </cofactor>
</comment>
<name>A0AAU7FA93_9NEIS</name>
<evidence type="ECO:0000256" key="2">
    <source>
        <dbReference type="ARBA" id="ARBA00001947"/>
    </source>
</evidence>
<dbReference type="PANTHER" id="PTHR43501">
    <property type="entry name" value="CYTOSOL NON-SPECIFIC DIPEPTIDASE"/>
    <property type="match status" value="1"/>
</dbReference>
<evidence type="ECO:0000256" key="9">
    <source>
        <dbReference type="ARBA" id="ARBA00023285"/>
    </source>
</evidence>
<evidence type="ECO:0000259" key="19">
    <source>
        <dbReference type="Pfam" id="PF07687"/>
    </source>
</evidence>
<dbReference type="FunFam" id="3.40.630.10:FF:000015">
    <property type="entry name" value="Aminoacyl-histidine dipeptidase PepD"/>
    <property type="match status" value="1"/>
</dbReference>
<dbReference type="KEGG" id="cmav:ABHF33_01490"/>
<organism evidence="20">
    <name type="scientific">Chitinibacter mangrovi</name>
    <dbReference type="NCBI Taxonomy" id="3153927"/>
    <lineage>
        <taxon>Bacteria</taxon>
        <taxon>Pseudomonadati</taxon>
        <taxon>Pseudomonadota</taxon>
        <taxon>Betaproteobacteria</taxon>
        <taxon>Neisseriales</taxon>
        <taxon>Chitinibacteraceae</taxon>
        <taxon>Chitinibacter</taxon>
    </lineage>
</organism>
<dbReference type="Gene3D" id="3.40.630.10">
    <property type="entry name" value="Zn peptidases"/>
    <property type="match status" value="2"/>
</dbReference>
<dbReference type="RefSeq" id="WP_348945308.1">
    <property type="nucleotide sequence ID" value="NZ_CP157355.1"/>
</dbReference>
<reference evidence="20" key="1">
    <citation type="submission" date="2024-05" db="EMBL/GenBank/DDBJ databases">
        <authorList>
            <person name="Yang L."/>
            <person name="Pan L."/>
        </authorList>
    </citation>
    <scope>NUCLEOTIDE SEQUENCE</scope>
    <source>
        <strain evidence="20">FCG-7</strain>
    </source>
</reference>
<evidence type="ECO:0000256" key="1">
    <source>
        <dbReference type="ARBA" id="ARBA00001941"/>
    </source>
</evidence>
<dbReference type="InterPro" id="IPR001160">
    <property type="entry name" value="Peptidase_M20C"/>
</dbReference>
<dbReference type="GO" id="GO:0070573">
    <property type="term" value="F:metallodipeptidase activity"/>
    <property type="evidence" value="ECO:0007669"/>
    <property type="project" value="TreeGrafter"/>
</dbReference>
<dbReference type="GO" id="GO:0005829">
    <property type="term" value="C:cytosol"/>
    <property type="evidence" value="ECO:0007669"/>
    <property type="project" value="TreeGrafter"/>
</dbReference>
<evidence type="ECO:0000256" key="16">
    <source>
        <dbReference type="ARBA" id="ARBA00076004"/>
    </source>
</evidence>
<dbReference type="InterPro" id="IPR002933">
    <property type="entry name" value="Peptidase_M20"/>
</dbReference>
<keyword evidence="4" id="KW-0479">Metal-binding</keyword>
<dbReference type="PIRSF" id="PIRSF016599">
    <property type="entry name" value="Xaa-His_dipept"/>
    <property type="match status" value="1"/>
</dbReference>
<sequence>MSIEQLSPPQLWQHFAQICRFPRPSKHETALRDHIQAWAQARGLSTQLDRVGNLIIRKAASAGMENRLGVVLQAHLDMVAQKNEATKHDFIRDPIQPRIVDGWVSACGTTLGADNGIGVAAALAVLESPEVVHGPLEVLFTLDEEAGMSGAQGLEPGLLQGHLLLNLDTEDWGEIYVGCAGGMDISLNRSLHHEALPAGYVVRDLVLNGLKGGHSGVDIHLERGNAIKLLARLLSEAIPRFDARLLNFRGGTLRNALPREAFAQLAIPACDAVQFARCVELFKQILQAELGESEPALHLSVSDAEAGNSLALTAADTVLAIDLLLALPHGVRRWSQQIAGVVETSNNLGVVKIDERRFEAVLMLRSLTDSGLHELQTMIEALARLARLGVEASGAYPGWAPDTDSAALKLLQDVYQQLYGHAPAVKVIHAGLECGLIGRAYPELEMVSFGPTIRGAHSPDERVEISSVAQFWQLLQSALAAVAEKTEAESTPIAQK</sequence>
<evidence type="ECO:0000256" key="5">
    <source>
        <dbReference type="ARBA" id="ARBA00022801"/>
    </source>
</evidence>
<keyword evidence="3" id="KW-0645">Protease</keyword>
<evidence type="ECO:0000256" key="11">
    <source>
        <dbReference type="ARBA" id="ARBA00038976"/>
    </source>
</evidence>
<evidence type="ECO:0000256" key="4">
    <source>
        <dbReference type="ARBA" id="ARBA00022723"/>
    </source>
</evidence>
<evidence type="ECO:0000256" key="18">
    <source>
        <dbReference type="ARBA" id="ARBA00078074"/>
    </source>
</evidence>
<evidence type="ECO:0000256" key="13">
    <source>
        <dbReference type="ARBA" id="ARBA00061423"/>
    </source>
</evidence>
<dbReference type="AlphaFoldDB" id="A0AAU7FA93"/>
<comment type="similarity">
    <text evidence="13">Belongs to the peptidase M20C family.</text>
</comment>
<dbReference type="EC" id="3.4.13.18" evidence="11"/>
<keyword evidence="9" id="KW-0170">Cobalt</keyword>
<dbReference type="EMBL" id="CP157355">
    <property type="protein sequence ID" value="XBM00985.1"/>
    <property type="molecule type" value="Genomic_DNA"/>
</dbReference>
<evidence type="ECO:0000256" key="10">
    <source>
        <dbReference type="ARBA" id="ARBA00036421"/>
    </source>
</evidence>
<gene>
    <name evidence="20" type="ORF">ABHF33_01490</name>
</gene>
<evidence type="ECO:0000256" key="6">
    <source>
        <dbReference type="ARBA" id="ARBA00022833"/>
    </source>
</evidence>
<keyword evidence="5" id="KW-0378">Hydrolase</keyword>
<dbReference type="PRINTS" id="PR00934">
    <property type="entry name" value="XHISDIPTASE"/>
</dbReference>
<dbReference type="GO" id="GO:0046872">
    <property type="term" value="F:metal ion binding"/>
    <property type="evidence" value="ECO:0007669"/>
    <property type="project" value="UniProtKB-KW"/>
</dbReference>
<evidence type="ECO:0000256" key="12">
    <source>
        <dbReference type="ARBA" id="ARBA00044252"/>
    </source>
</evidence>
<keyword evidence="6" id="KW-0862">Zinc</keyword>
<dbReference type="Pfam" id="PF01546">
    <property type="entry name" value="Peptidase_M20"/>
    <property type="match status" value="1"/>
</dbReference>
<dbReference type="InterPro" id="IPR011650">
    <property type="entry name" value="Peptidase_M20_dimer"/>
</dbReference>
<evidence type="ECO:0000256" key="7">
    <source>
        <dbReference type="ARBA" id="ARBA00022997"/>
    </source>
</evidence>
<evidence type="ECO:0000256" key="3">
    <source>
        <dbReference type="ARBA" id="ARBA00022670"/>
    </source>
</evidence>
<dbReference type="Pfam" id="PF07687">
    <property type="entry name" value="M20_dimer"/>
    <property type="match status" value="1"/>
</dbReference>
<keyword evidence="7" id="KW-0224">Dipeptidase</keyword>
<dbReference type="CDD" id="cd03890">
    <property type="entry name" value="M20_pepD"/>
    <property type="match status" value="1"/>
</dbReference>
<accession>A0AAU7FA93</accession>
<dbReference type="NCBIfam" id="TIGR01893">
    <property type="entry name" value="aa-his-dipept"/>
    <property type="match status" value="1"/>
</dbReference>
<evidence type="ECO:0000256" key="8">
    <source>
        <dbReference type="ARBA" id="ARBA00023049"/>
    </source>
</evidence>
<dbReference type="GO" id="GO:0006508">
    <property type="term" value="P:proteolysis"/>
    <property type="evidence" value="ECO:0007669"/>
    <property type="project" value="UniProtKB-KW"/>
</dbReference>
<evidence type="ECO:0000256" key="14">
    <source>
        <dbReference type="ARBA" id="ARBA00071271"/>
    </source>
</evidence>
<comment type="catalytic activity">
    <reaction evidence="10">
        <text>Hydrolysis of dipeptides, preferentially hydrophobic dipeptides including prolyl amino acids.</text>
        <dbReference type="EC" id="3.4.13.18"/>
    </reaction>
</comment>
<evidence type="ECO:0000256" key="17">
    <source>
        <dbReference type="ARBA" id="ARBA00077688"/>
    </source>
</evidence>
<dbReference type="PANTHER" id="PTHR43501:SF1">
    <property type="entry name" value="CYTOSOL NON-SPECIFIC DIPEPTIDASE"/>
    <property type="match status" value="1"/>
</dbReference>
<dbReference type="SUPFAM" id="SSF53187">
    <property type="entry name" value="Zn-dependent exopeptidases"/>
    <property type="match status" value="1"/>
</dbReference>
<feature type="domain" description="Peptidase M20 dimerisation" evidence="19">
    <location>
        <begin position="208"/>
        <end position="292"/>
    </location>
</feature>
<dbReference type="FunFam" id="3.40.630.10:FF:000018">
    <property type="entry name" value="Aminoacyl-histidine dipeptidase PepD"/>
    <property type="match status" value="1"/>
</dbReference>
<evidence type="ECO:0000256" key="15">
    <source>
        <dbReference type="ARBA" id="ARBA00075285"/>
    </source>
</evidence>